<dbReference type="STRING" id="551995.SAMN05192574_104355"/>
<proteinExistence type="predicted"/>
<name>A0A1H8JY80_9SPHI</name>
<gene>
    <name evidence="2" type="ORF">SAMN05192574_104355</name>
</gene>
<dbReference type="EMBL" id="FOCL01000004">
    <property type="protein sequence ID" value="SEN85206.1"/>
    <property type="molecule type" value="Genomic_DNA"/>
</dbReference>
<dbReference type="Proteomes" id="UP000198942">
    <property type="component" value="Unassembled WGS sequence"/>
</dbReference>
<feature type="chain" id="PRO_5011777709" description="Adhesin domain-containing protein" evidence="1">
    <location>
        <begin position="24"/>
        <end position="389"/>
    </location>
</feature>
<keyword evidence="3" id="KW-1185">Reference proteome</keyword>
<evidence type="ECO:0008006" key="4">
    <source>
        <dbReference type="Google" id="ProtNLM"/>
    </source>
</evidence>
<accession>A0A1H8JY80</accession>
<evidence type="ECO:0000256" key="1">
    <source>
        <dbReference type="SAM" id="SignalP"/>
    </source>
</evidence>
<evidence type="ECO:0000313" key="3">
    <source>
        <dbReference type="Proteomes" id="UP000198942"/>
    </source>
</evidence>
<dbReference type="AlphaFoldDB" id="A0A1H8JY80"/>
<feature type="signal peptide" evidence="1">
    <location>
        <begin position="1"/>
        <end position="23"/>
    </location>
</feature>
<sequence>MICKMKIKFNLGLMLLICFSAVANNSVAQLANKVETDNTVPANQGETDTTGNNAAIIVPAPDVLKNTGIVYDDSGDLQDEVKSGALKTATKKYTRLYAVGKLDELMIDNRFGEVKVNTWNRNEFSVEVQVKIYADKQADAQHFLDVVGISDKRGEAVVSFKTIIGANGGDNGNVLWKGEDKPHLKKIEVNYLVFMPSKNTLNISNNYGTTVLPDFNGKLILNSLYGNLTAKKLINPLNSVKLNFGNANIEAFSGTRLEVLHGSLDLNEGSNFNVSVTYGPARIGRIYSSANVDMKFGRQLRIENIDKSIKTLNVNVAYSSVQVGSITGVNANCDVSTYYGHLSSNDLNIKLFSNATPDNAAKSYKGQLGKGNKSRNIVIKTNFGQVNFD</sequence>
<keyword evidence="1" id="KW-0732">Signal</keyword>
<protein>
    <recommendedName>
        <fullName evidence="4">Adhesin domain-containing protein</fullName>
    </recommendedName>
</protein>
<evidence type="ECO:0000313" key="2">
    <source>
        <dbReference type="EMBL" id="SEN85206.1"/>
    </source>
</evidence>
<organism evidence="2 3">
    <name type="scientific">Mucilaginibacter gossypiicola</name>
    <dbReference type="NCBI Taxonomy" id="551995"/>
    <lineage>
        <taxon>Bacteria</taxon>
        <taxon>Pseudomonadati</taxon>
        <taxon>Bacteroidota</taxon>
        <taxon>Sphingobacteriia</taxon>
        <taxon>Sphingobacteriales</taxon>
        <taxon>Sphingobacteriaceae</taxon>
        <taxon>Mucilaginibacter</taxon>
    </lineage>
</organism>
<reference evidence="3" key="1">
    <citation type="submission" date="2016-10" db="EMBL/GenBank/DDBJ databases">
        <authorList>
            <person name="Varghese N."/>
            <person name="Submissions S."/>
        </authorList>
    </citation>
    <scope>NUCLEOTIDE SEQUENCE [LARGE SCALE GENOMIC DNA]</scope>
    <source>
        <strain evidence="3">Gh-48</strain>
    </source>
</reference>